<dbReference type="GO" id="GO:0005737">
    <property type="term" value="C:cytoplasm"/>
    <property type="evidence" value="ECO:0007669"/>
    <property type="project" value="TreeGrafter"/>
</dbReference>
<dbReference type="GO" id="GO:0045116">
    <property type="term" value="P:protein neddylation"/>
    <property type="evidence" value="ECO:0007669"/>
    <property type="project" value="TreeGrafter"/>
</dbReference>
<gene>
    <name evidence="3" type="ORF">cand_020820</name>
</gene>
<keyword evidence="4" id="KW-1185">Reference proteome</keyword>
<evidence type="ECO:0000313" key="3">
    <source>
        <dbReference type="EMBL" id="OII77100.1"/>
    </source>
</evidence>
<dbReference type="AlphaFoldDB" id="A0A1J4MVS5"/>
<proteinExistence type="predicted"/>
<dbReference type="EMBL" id="LRBS01000045">
    <property type="protein sequence ID" value="OII77100.1"/>
    <property type="molecule type" value="Genomic_DNA"/>
</dbReference>
<evidence type="ECO:0000256" key="1">
    <source>
        <dbReference type="SAM" id="Phobius"/>
    </source>
</evidence>
<dbReference type="Gene3D" id="3.40.50.720">
    <property type="entry name" value="NAD(P)-binding Rossmann-like Domain"/>
    <property type="match status" value="1"/>
</dbReference>
<dbReference type="Proteomes" id="UP000186804">
    <property type="component" value="Unassembled WGS sequence"/>
</dbReference>
<feature type="transmembrane region" description="Helical" evidence="1">
    <location>
        <begin position="28"/>
        <end position="52"/>
    </location>
</feature>
<keyword evidence="1" id="KW-0472">Membrane</keyword>
<dbReference type="InterPro" id="IPR000594">
    <property type="entry name" value="ThiF_NAD_FAD-bd"/>
</dbReference>
<dbReference type="OrthoDB" id="1708823at2759"/>
<dbReference type="PANTHER" id="PTHR10953:SF29">
    <property type="entry name" value="NEDD8-ACTIVATING ENZYME E1 REGULATORY SUBUNIT"/>
    <property type="match status" value="1"/>
</dbReference>
<name>A0A1J4MVS5_9CRYT</name>
<dbReference type="GO" id="GO:0019781">
    <property type="term" value="F:NEDD8 activating enzyme activity"/>
    <property type="evidence" value="ECO:0007669"/>
    <property type="project" value="TreeGrafter"/>
</dbReference>
<sequence length="541" mass="62561">MSTIGDLDLDENRYSRQLMLWGPLSQFYLKNASVCILGSCVVAIEVLISLAFNGIGNITIVDDSKIEQDDIGKSSILYNKAFINEYCVKVYVTEISKANVDTTLNFIIQSPERFLLELCEDSNRRDFYNVIVLCNIPQHISSILFEYLRNTKKDYFIIVLTSVGFVGMVRIFMNGIHLSFDSDLSRQLSIRLKGLQLHQPLDELVNLSNEIEISDLDNLTHKHIPFPIILMKAKQIYEGIYTSIYEENSSQILKQIIENKLCRFSNEINFQEAIQNINLLFSSDTSALYDELNNILLESNKNVTFSYNRKLSLILHAINLFYKEYKRYPVCEKLPDMTSCTSLYLKLQSIYRDQFAKDIDIIYTLLCTKYQDINQITKYEIKDLCDYLYTFVPVKYNNIYLSCDSNFNTLTFKNELMEYDSVENYKNQSLLAYYLILESRELFNQKYGRYPKNSTEDLNEVINIIVAYLDKINLNIDIFCPNKDLIKQVIGFGTSQIQTTACFIGAIASQEIIKIITNKFVPLNNTLIWSGISCKCSAFKL</sequence>
<evidence type="ECO:0000313" key="4">
    <source>
        <dbReference type="Proteomes" id="UP000186804"/>
    </source>
</evidence>
<comment type="caution">
    <text evidence="3">The sequence shown here is derived from an EMBL/GenBank/DDBJ whole genome shotgun (WGS) entry which is preliminary data.</text>
</comment>
<dbReference type="InterPro" id="IPR045886">
    <property type="entry name" value="ThiF/MoeB/HesA"/>
</dbReference>
<organism evidence="3 4">
    <name type="scientific">Cryptosporidium andersoni</name>
    <dbReference type="NCBI Taxonomy" id="117008"/>
    <lineage>
        <taxon>Eukaryota</taxon>
        <taxon>Sar</taxon>
        <taxon>Alveolata</taxon>
        <taxon>Apicomplexa</taxon>
        <taxon>Conoidasida</taxon>
        <taxon>Coccidia</taxon>
        <taxon>Eucoccidiorida</taxon>
        <taxon>Eimeriorina</taxon>
        <taxon>Cryptosporidiidae</taxon>
        <taxon>Cryptosporidium</taxon>
    </lineage>
</organism>
<dbReference type="VEuPathDB" id="CryptoDB:cand_020820"/>
<dbReference type="Gene3D" id="3.40.50.12550">
    <property type="entry name" value="Ubiquitin-activating enzyme E1, inactive adenylation domain, subdomain 2"/>
    <property type="match status" value="1"/>
</dbReference>
<dbReference type="InterPro" id="IPR035985">
    <property type="entry name" value="Ubiquitin-activating_enz"/>
</dbReference>
<dbReference type="PANTHER" id="PTHR10953">
    <property type="entry name" value="UBIQUITIN-ACTIVATING ENZYME E1"/>
    <property type="match status" value="1"/>
</dbReference>
<dbReference type="SUPFAM" id="SSF69572">
    <property type="entry name" value="Activating enzymes of the ubiquitin-like proteins"/>
    <property type="match status" value="1"/>
</dbReference>
<reference evidence="3 4" key="1">
    <citation type="submission" date="2016-10" db="EMBL/GenBank/DDBJ databases">
        <title>Reductive evolution of mitochondrial metabolism and differential evolution of invasion-related proteins in Cryptosporidium.</title>
        <authorList>
            <person name="Liu S."/>
            <person name="Roellig D.M."/>
            <person name="Guo Y."/>
            <person name="Li N."/>
            <person name="Frace M.A."/>
            <person name="Tang K."/>
            <person name="Zhang L."/>
            <person name="Feng Y."/>
            <person name="Xiao L."/>
        </authorList>
    </citation>
    <scope>NUCLEOTIDE SEQUENCE [LARGE SCALE GENOMIC DNA]</scope>
    <source>
        <strain evidence="3">30847</strain>
    </source>
</reference>
<keyword evidence="1" id="KW-1133">Transmembrane helix</keyword>
<feature type="domain" description="THIF-type NAD/FAD binding fold" evidence="2">
    <location>
        <begin position="14"/>
        <end position="520"/>
    </location>
</feature>
<protein>
    <submittedName>
        <fullName evidence="3">THIF family protein</fullName>
    </submittedName>
</protein>
<dbReference type="GeneID" id="92366266"/>
<accession>A0A1J4MVS5</accession>
<feature type="transmembrane region" description="Helical" evidence="1">
    <location>
        <begin position="155"/>
        <end position="173"/>
    </location>
</feature>
<dbReference type="RefSeq" id="XP_067068946.1">
    <property type="nucleotide sequence ID" value="XM_067212312.1"/>
</dbReference>
<keyword evidence="1" id="KW-0812">Transmembrane</keyword>
<dbReference type="Pfam" id="PF00899">
    <property type="entry name" value="ThiF"/>
    <property type="match status" value="1"/>
</dbReference>
<evidence type="ECO:0000259" key="2">
    <source>
        <dbReference type="Pfam" id="PF00899"/>
    </source>
</evidence>